<evidence type="ECO:0000313" key="12">
    <source>
        <dbReference type="Proteomes" id="UP000639772"/>
    </source>
</evidence>
<keyword evidence="1 7" id="KW-0732">Signal</keyword>
<dbReference type="Pfam" id="PF02298">
    <property type="entry name" value="Cu_bind_like"/>
    <property type="match status" value="1"/>
</dbReference>
<accession>A0A835RFM8</accession>
<evidence type="ECO:0000256" key="5">
    <source>
        <dbReference type="ARBA" id="ARBA00037626"/>
    </source>
</evidence>
<keyword evidence="6" id="KW-1133">Transmembrane helix</keyword>
<dbReference type="AlphaFoldDB" id="A0A835RFM8"/>
<dbReference type="OrthoDB" id="2012289at2759"/>
<keyword evidence="2" id="KW-1015">Disulfide bond</keyword>
<feature type="transmembrane region" description="Helical" evidence="6">
    <location>
        <begin position="151"/>
        <end position="168"/>
    </location>
</feature>
<evidence type="ECO:0000256" key="6">
    <source>
        <dbReference type="SAM" id="Phobius"/>
    </source>
</evidence>
<dbReference type="InterPro" id="IPR039391">
    <property type="entry name" value="Phytocyanin-like"/>
</dbReference>
<dbReference type="Gene3D" id="2.60.40.420">
    <property type="entry name" value="Cupredoxins - blue copper proteins"/>
    <property type="match status" value="1"/>
</dbReference>
<comment type="caution">
    <text evidence="9">The sequence shown here is derived from an EMBL/GenBank/DDBJ whole genome shotgun (WGS) entry which is preliminary data.</text>
</comment>
<evidence type="ECO:0000259" key="8">
    <source>
        <dbReference type="PROSITE" id="PS51485"/>
    </source>
</evidence>
<dbReference type="GO" id="GO:0005886">
    <property type="term" value="C:plasma membrane"/>
    <property type="evidence" value="ECO:0007669"/>
    <property type="project" value="TreeGrafter"/>
</dbReference>
<dbReference type="FunFam" id="2.60.40.420:FF:000018">
    <property type="entry name" value="Lamin-like protein"/>
    <property type="match status" value="1"/>
</dbReference>
<protein>
    <recommendedName>
        <fullName evidence="8">Phytocyanin domain-containing protein</fullName>
    </recommendedName>
</protein>
<gene>
    <name evidence="10" type="ORF">HPP92_004253</name>
    <name evidence="9" type="ORF">HPP92_004699</name>
</gene>
<dbReference type="SUPFAM" id="SSF49503">
    <property type="entry name" value="Cupredoxins"/>
    <property type="match status" value="1"/>
</dbReference>
<dbReference type="PROSITE" id="PS51485">
    <property type="entry name" value="PHYTOCYANIN"/>
    <property type="match status" value="1"/>
</dbReference>
<evidence type="ECO:0000313" key="11">
    <source>
        <dbReference type="Proteomes" id="UP000636800"/>
    </source>
</evidence>
<organism evidence="9 11">
    <name type="scientific">Vanilla planifolia</name>
    <name type="common">Vanilla</name>
    <dbReference type="NCBI Taxonomy" id="51239"/>
    <lineage>
        <taxon>Eukaryota</taxon>
        <taxon>Viridiplantae</taxon>
        <taxon>Streptophyta</taxon>
        <taxon>Embryophyta</taxon>
        <taxon>Tracheophyta</taxon>
        <taxon>Spermatophyta</taxon>
        <taxon>Magnoliopsida</taxon>
        <taxon>Liliopsida</taxon>
        <taxon>Asparagales</taxon>
        <taxon>Orchidaceae</taxon>
        <taxon>Vanilloideae</taxon>
        <taxon>Vanilleae</taxon>
        <taxon>Vanilla</taxon>
    </lineage>
</organism>
<keyword evidence="3" id="KW-0325">Glycoprotein</keyword>
<reference evidence="11 12" key="1">
    <citation type="journal article" date="2020" name="Nat. Food">
        <title>A phased Vanilla planifolia genome enables genetic improvement of flavour and production.</title>
        <authorList>
            <person name="Hasing T."/>
            <person name="Tang H."/>
            <person name="Brym M."/>
            <person name="Khazi F."/>
            <person name="Huang T."/>
            <person name="Chambers A.H."/>
        </authorList>
    </citation>
    <scope>NUCLEOTIDE SEQUENCE [LARGE SCALE GENOMIC DNA]</scope>
    <source>
        <tissue evidence="9">Leaf</tissue>
    </source>
</reference>
<comment type="similarity">
    <text evidence="4">Belongs to the early nodulin-like (ENODL) family.</text>
</comment>
<name>A0A835RFM8_VANPL</name>
<keyword evidence="6" id="KW-0812">Transmembrane</keyword>
<evidence type="ECO:0000256" key="7">
    <source>
        <dbReference type="SAM" id="SignalP"/>
    </source>
</evidence>
<evidence type="ECO:0000313" key="9">
    <source>
        <dbReference type="EMBL" id="KAG0491301.1"/>
    </source>
</evidence>
<dbReference type="Proteomes" id="UP000639772">
    <property type="component" value="Unassembled WGS sequence"/>
</dbReference>
<keyword evidence="6" id="KW-0472">Membrane</keyword>
<feature type="chain" id="PRO_5033642993" description="Phytocyanin domain-containing protein" evidence="7">
    <location>
        <begin position="27"/>
        <end position="169"/>
    </location>
</feature>
<dbReference type="PANTHER" id="PTHR33021:SF13">
    <property type="entry name" value="OS09G0557900 PROTEIN"/>
    <property type="match status" value="1"/>
</dbReference>
<evidence type="ECO:0000313" key="10">
    <source>
        <dbReference type="EMBL" id="KAG0493259.1"/>
    </source>
</evidence>
<evidence type="ECO:0000256" key="1">
    <source>
        <dbReference type="ARBA" id="ARBA00022729"/>
    </source>
</evidence>
<feature type="signal peptide" evidence="7">
    <location>
        <begin position="1"/>
        <end position="26"/>
    </location>
</feature>
<proteinExistence type="inferred from homology"/>
<feature type="domain" description="Phytocyanin" evidence="8">
    <location>
        <begin position="27"/>
        <end position="125"/>
    </location>
</feature>
<dbReference type="EMBL" id="JADCNL010000002">
    <property type="protein sequence ID" value="KAG0491301.1"/>
    <property type="molecule type" value="Genomic_DNA"/>
</dbReference>
<evidence type="ECO:0000256" key="2">
    <source>
        <dbReference type="ARBA" id="ARBA00023157"/>
    </source>
</evidence>
<dbReference type="PANTHER" id="PTHR33021">
    <property type="entry name" value="BLUE COPPER PROTEIN"/>
    <property type="match status" value="1"/>
</dbReference>
<dbReference type="Proteomes" id="UP000636800">
    <property type="component" value="Chromosome 2"/>
</dbReference>
<evidence type="ECO:0000256" key="4">
    <source>
        <dbReference type="ARBA" id="ARBA00035011"/>
    </source>
</evidence>
<comment type="function">
    <text evidence="5">May act as a carbohydrate transporter.</text>
</comment>
<dbReference type="GO" id="GO:0009055">
    <property type="term" value="F:electron transfer activity"/>
    <property type="evidence" value="ECO:0007669"/>
    <property type="project" value="InterPro"/>
</dbReference>
<evidence type="ECO:0000256" key="3">
    <source>
        <dbReference type="ARBA" id="ARBA00023180"/>
    </source>
</evidence>
<dbReference type="InterPro" id="IPR008972">
    <property type="entry name" value="Cupredoxin"/>
</dbReference>
<sequence>MAVDMSATTPFLLLLLLVCSASVVLATDHIVGGHLGWNPNINYTLWSDNQTFYVNDFISFRYQKTMYNVFEVNETGYLNCTMDGVVGNWSSGKDFIALTRPGSYYFICGNGLCFSGMKVAIKVLPLPSPPPSPSRSIAGHSDSAVGWSRPPPVYFFAALAGAAWIAIWI</sequence>
<dbReference type="InterPro" id="IPR003245">
    <property type="entry name" value="Phytocyanin_dom"/>
</dbReference>
<dbReference type="EMBL" id="JADCNM010000002">
    <property type="protein sequence ID" value="KAG0493259.1"/>
    <property type="molecule type" value="Genomic_DNA"/>
</dbReference>
<keyword evidence="11" id="KW-1185">Reference proteome</keyword>